<dbReference type="InterPro" id="IPR009012">
    <property type="entry name" value="GrpE_head"/>
</dbReference>
<name>A0A3B1AMA6_9ZZZZ</name>
<dbReference type="PROSITE" id="PS01071">
    <property type="entry name" value="GRPE"/>
    <property type="match status" value="1"/>
</dbReference>
<sequence length="209" mass="23798">MSQEKEPTNENVEETEIVDEAENQIEDANDELTAETDLQSLLDAANKKADENWDLILRTKAEMENLRRRSRLDVENAHKFAVEKFVTDLIPVIDSLELGLTAVGKDDHEQLEKLREGTEMTLKMFQDVFNKFDIEAVNPINETFNPEFHQAMVMQETDEVEPNTVLMVMQKGYTLNDRLVRPAMVSVSKAKSPNSDTAAEPTQKIDEKA</sequence>
<evidence type="ECO:0000256" key="5">
    <source>
        <dbReference type="ARBA" id="ARBA00023016"/>
    </source>
</evidence>
<dbReference type="NCBIfam" id="NF010737">
    <property type="entry name" value="PRK14139.1"/>
    <property type="match status" value="1"/>
</dbReference>
<keyword evidence="5 8" id="KW-0346">Stress response</keyword>
<keyword evidence="6" id="KW-0143">Chaperone</keyword>
<keyword evidence="4" id="KW-0963">Cytoplasm</keyword>
<proteinExistence type="inferred from homology"/>
<evidence type="ECO:0000256" key="4">
    <source>
        <dbReference type="ARBA" id="ARBA00022490"/>
    </source>
</evidence>
<dbReference type="HAMAP" id="MF_01151">
    <property type="entry name" value="GrpE"/>
    <property type="match status" value="1"/>
</dbReference>
<dbReference type="InterPro" id="IPR000740">
    <property type="entry name" value="GrpE"/>
</dbReference>
<dbReference type="NCBIfam" id="NF010748">
    <property type="entry name" value="PRK14150.1"/>
    <property type="match status" value="1"/>
</dbReference>
<dbReference type="FunFam" id="2.30.22.10:FF:000001">
    <property type="entry name" value="Protein GrpE"/>
    <property type="match status" value="1"/>
</dbReference>
<gene>
    <name evidence="8" type="ORF">MNBD_GAMMA22-2997</name>
</gene>
<dbReference type="AlphaFoldDB" id="A0A3B1AMA6"/>
<dbReference type="GO" id="GO:0042803">
    <property type="term" value="F:protein homodimerization activity"/>
    <property type="evidence" value="ECO:0007669"/>
    <property type="project" value="InterPro"/>
</dbReference>
<dbReference type="Pfam" id="PF01025">
    <property type="entry name" value="GrpE"/>
    <property type="match status" value="1"/>
</dbReference>
<dbReference type="GO" id="GO:0000774">
    <property type="term" value="F:adenyl-nucleotide exchange factor activity"/>
    <property type="evidence" value="ECO:0007669"/>
    <property type="project" value="InterPro"/>
</dbReference>
<dbReference type="Gene3D" id="2.30.22.10">
    <property type="entry name" value="Head domain of nucleotide exchange factor GrpE"/>
    <property type="match status" value="1"/>
</dbReference>
<comment type="similarity">
    <text evidence="2">Belongs to the GrpE family.</text>
</comment>
<dbReference type="PANTHER" id="PTHR21237:SF23">
    <property type="entry name" value="GRPE PROTEIN HOMOLOG, MITOCHONDRIAL"/>
    <property type="match status" value="1"/>
</dbReference>
<dbReference type="GO" id="GO:0005829">
    <property type="term" value="C:cytosol"/>
    <property type="evidence" value="ECO:0007669"/>
    <property type="project" value="TreeGrafter"/>
</dbReference>
<dbReference type="SUPFAM" id="SSF51064">
    <property type="entry name" value="Head domain of nucleotide exchange factor GrpE"/>
    <property type="match status" value="1"/>
</dbReference>
<dbReference type="EMBL" id="UOFS01000044">
    <property type="protein sequence ID" value="VAX00578.1"/>
    <property type="molecule type" value="Genomic_DNA"/>
</dbReference>
<evidence type="ECO:0000256" key="3">
    <source>
        <dbReference type="ARBA" id="ARBA00011738"/>
    </source>
</evidence>
<evidence type="ECO:0000256" key="6">
    <source>
        <dbReference type="ARBA" id="ARBA00023186"/>
    </source>
</evidence>
<feature type="region of interest" description="Disordered" evidence="7">
    <location>
        <begin position="1"/>
        <end position="25"/>
    </location>
</feature>
<dbReference type="GO" id="GO:0051087">
    <property type="term" value="F:protein-folding chaperone binding"/>
    <property type="evidence" value="ECO:0007669"/>
    <property type="project" value="InterPro"/>
</dbReference>
<dbReference type="CDD" id="cd00446">
    <property type="entry name" value="GrpE"/>
    <property type="match status" value="1"/>
</dbReference>
<dbReference type="GO" id="GO:0051082">
    <property type="term" value="F:unfolded protein binding"/>
    <property type="evidence" value="ECO:0007669"/>
    <property type="project" value="TreeGrafter"/>
</dbReference>
<comment type="subcellular location">
    <subcellularLocation>
        <location evidence="1">Cytoplasm</location>
    </subcellularLocation>
</comment>
<dbReference type="GO" id="GO:0006457">
    <property type="term" value="P:protein folding"/>
    <property type="evidence" value="ECO:0007669"/>
    <property type="project" value="InterPro"/>
</dbReference>
<protein>
    <submittedName>
        <fullName evidence="8">Heat shock protein GrpE</fullName>
    </submittedName>
</protein>
<evidence type="ECO:0000256" key="2">
    <source>
        <dbReference type="ARBA" id="ARBA00009054"/>
    </source>
</evidence>
<dbReference type="InterPro" id="IPR013805">
    <property type="entry name" value="GrpE_CC"/>
</dbReference>
<feature type="region of interest" description="Disordered" evidence="7">
    <location>
        <begin position="186"/>
        <end position="209"/>
    </location>
</feature>
<evidence type="ECO:0000313" key="8">
    <source>
        <dbReference type="EMBL" id="VAX00578.1"/>
    </source>
</evidence>
<dbReference type="NCBIfam" id="NF010738">
    <property type="entry name" value="PRK14140.1"/>
    <property type="match status" value="1"/>
</dbReference>
<dbReference type="SUPFAM" id="SSF58014">
    <property type="entry name" value="Coiled-coil domain of nucleotide exchange factor GrpE"/>
    <property type="match status" value="1"/>
</dbReference>
<organism evidence="8">
    <name type="scientific">hydrothermal vent metagenome</name>
    <dbReference type="NCBI Taxonomy" id="652676"/>
    <lineage>
        <taxon>unclassified sequences</taxon>
        <taxon>metagenomes</taxon>
        <taxon>ecological metagenomes</taxon>
    </lineage>
</organism>
<reference evidence="8" key="1">
    <citation type="submission" date="2018-06" db="EMBL/GenBank/DDBJ databases">
        <authorList>
            <person name="Zhirakovskaya E."/>
        </authorList>
    </citation>
    <scope>NUCLEOTIDE SEQUENCE</scope>
</reference>
<dbReference type="Gene3D" id="3.90.20.20">
    <property type="match status" value="1"/>
</dbReference>
<dbReference type="PRINTS" id="PR00773">
    <property type="entry name" value="GRPEPROTEIN"/>
</dbReference>
<evidence type="ECO:0000256" key="1">
    <source>
        <dbReference type="ARBA" id="ARBA00004496"/>
    </source>
</evidence>
<accession>A0A3B1AMA6</accession>
<dbReference type="PANTHER" id="PTHR21237">
    <property type="entry name" value="GRPE PROTEIN"/>
    <property type="match status" value="1"/>
</dbReference>
<feature type="compositionally biased region" description="Acidic residues" evidence="7">
    <location>
        <begin position="11"/>
        <end position="25"/>
    </location>
</feature>
<evidence type="ECO:0000256" key="7">
    <source>
        <dbReference type="SAM" id="MobiDB-lite"/>
    </source>
</evidence>
<comment type="subunit">
    <text evidence="3">Homodimer.</text>
</comment>